<reference evidence="1" key="1">
    <citation type="submission" date="2020-06" db="EMBL/GenBank/DDBJ databases">
        <authorList>
            <person name="Dong N."/>
        </authorList>
    </citation>
    <scope>NUCLEOTIDE SEQUENCE</scope>
    <source>
        <strain evidence="1">DF49-4</strain>
    </source>
</reference>
<name>A0AB35LXH8_9GAMM</name>
<organism evidence="1 2">
    <name type="scientific">Acinetobacter towneri</name>
    <dbReference type="NCBI Taxonomy" id="202956"/>
    <lineage>
        <taxon>Bacteria</taxon>
        <taxon>Pseudomonadati</taxon>
        <taxon>Pseudomonadota</taxon>
        <taxon>Gammaproteobacteria</taxon>
        <taxon>Moraxellales</taxon>
        <taxon>Moraxellaceae</taxon>
        <taxon>Acinetobacter</taxon>
    </lineage>
</organism>
<reference evidence="1" key="2">
    <citation type="journal article" date="2022" name="Sci. Total Environ.">
        <title>Prevalence, transmission, and molecular epidemiology of tet(X)-positive bacteria among humans, animals, and environmental niches in China: An epidemiological, and genomic-based study.</title>
        <authorList>
            <person name="Dong N."/>
            <person name="Zeng Y."/>
            <person name="Cai C."/>
            <person name="Sun C."/>
            <person name="Lu J."/>
            <person name="Liu C."/>
            <person name="Zhou H."/>
            <person name="Sun Q."/>
            <person name="Shu L."/>
            <person name="Wang H."/>
            <person name="Wang Y."/>
            <person name="Wang S."/>
            <person name="Wu C."/>
            <person name="Chan E.W."/>
            <person name="Chen G."/>
            <person name="Shen Z."/>
            <person name="Chen S."/>
            <person name="Zhang R."/>
        </authorList>
    </citation>
    <scope>NUCLEOTIDE SEQUENCE</scope>
    <source>
        <strain evidence="1">DF49-4</strain>
    </source>
</reference>
<dbReference type="Proteomes" id="UP001174419">
    <property type="component" value="Unassembled WGS sequence"/>
</dbReference>
<dbReference type="AlphaFoldDB" id="A0AB35LXH8"/>
<accession>A0AB35LXH8</accession>
<proteinExistence type="predicted"/>
<protein>
    <submittedName>
        <fullName evidence="1">Uncharacterized protein</fullName>
    </submittedName>
</protein>
<sequence>MKKNIFVIESEVSHSTTIIKEASRISMHVSIYLRSSLKRLIKVFPQNVELFMEAMKNNAK</sequence>
<gene>
    <name evidence="1" type="ORF">HX110_02085</name>
</gene>
<dbReference type="EMBL" id="JACANG010000003">
    <property type="protein sequence ID" value="MDM1717955.1"/>
    <property type="molecule type" value="Genomic_DNA"/>
</dbReference>
<evidence type="ECO:0000313" key="1">
    <source>
        <dbReference type="EMBL" id="MDM1717955.1"/>
    </source>
</evidence>
<comment type="caution">
    <text evidence="1">The sequence shown here is derived from an EMBL/GenBank/DDBJ whole genome shotgun (WGS) entry which is preliminary data.</text>
</comment>
<evidence type="ECO:0000313" key="2">
    <source>
        <dbReference type="Proteomes" id="UP001174419"/>
    </source>
</evidence>
<dbReference type="RefSeq" id="WP_286380743.1">
    <property type="nucleotide sequence ID" value="NZ_JACANG010000003.1"/>
</dbReference>